<dbReference type="InterPro" id="IPR010640">
    <property type="entry name" value="Low_temperature_requirement_A"/>
</dbReference>
<feature type="transmembrane region" description="Helical" evidence="2">
    <location>
        <begin position="419"/>
        <end position="438"/>
    </location>
</feature>
<dbReference type="PANTHER" id="PTHR36840">
    <property type="entry name" value="BLL5714 PROTEIN"/>
    <property type="match status" value="1"/>
</dbReference>
<dbReference type="RefSeq" id="WP_206962502.1">
    <property type="nucleotide sequence ID" value="NZ_BAAAJJ010000002.1"/>
</dbReference>
<dbReference type="Proteomes" id="UP000664167">
    <property type="component" value="Unassembled WGS sequence"/>
</dbReference>
<evidence type="ECO:0000256" key="2">
    <source>
        <dbReference type="SAM" id="Phobius"/>
    </source>
</evidence>
<feature type="region of interest" description="Disordered" evidence="1">
    <location>
        <begin position="205"/>
        <end position="257"/>
    </location>
</feature>
<feature type="compositionally biased region" description="Basic and acidic residues" evidence="1">
    <location>
        <begin position="205"/>
        <end position="230"/>
    </location>
</feature>
<dbReference type="PANTHER" id="PTHR36840:SF1">
    <property type="entry name" value="BLL5714 PROTEIN"/>
    <property type="match status" value="1"/>
</dbReference>
<proteinExistence type="predicted"/>
<feature type="transmembrane region" description="Helical" evidence="2">
    <location>
        <begin position="293"/>
        <end position="313"/>
    </location>
</feature>
<feature type="transmembrane region" description="Helical" evidence="2">
    <location>
        <begin position="367"/>
        <end position="388"/>
    </location>
</feature>
<feature type="transmembrane region" description="Helical" evidence="2">
    <location>
        <begin position="267"/>
        <end position="287"/>
    </location>
</feature>
<comment type="caution">
    <text evidence="3">The sequence shown here is derived from an EMBL/GenBank/DDBJ whole genome shotgun (WGS) entry which is preliminary data.</text>
</comment>
<feature type="transmembrane region" description="Helical" evidence="2">
    <location>
        <begin position="166"/>
        <end position="183"/>
    </location>
</feature>
<feature type="transmembrane region" description="Helical" evidence="2">
    <location>
        <begin position="395"/>
        <end position="413"/>
    </location>
</feature>
<dbReference type="EMBL" id="JAFLRJ010000134">
    <property type="protein sequence ID" value="MBO0513075.1"/>
    <property type="molecule type" value="Genomic_DNA"/>
</dbReference>
<organism evidence="3 4">
    <name type="scientific">Streptomyces beijiangensis</name>
    <dbReference type="NCBI Taxonomy" id="163361"/>
    <lineage>
        <taxon>Bacteria</taxon>
        <taxon>Bacillati</taxon>
        <taxon>Actinomycetota</taxon>
        <taxon>Actinomycetes</taxon>
        <taxon>Kitasatosporales</taxon>
        <taxon>Streptomycetaceae</taxon>
        <taxon>Streptomyces</taxon>
    </lineage>
</organism>
<evidence type="ECO:0000256" key="1">
    <source>
        <dbReference type="SAM" id="MobiDB-lite"/>
    </source>
</evidence>
<reference evidence="3" key="1">
    <citation type="submission" date="2021-03" db="EMBL/GenBank/DDBJ databases">
        <title>Streptomyces poriferae sp. nov., a novel marine sponge-derived Actinobacteria species with anti-MRSA activity.</title>
        <authorList>
            <person name="Sandoval-Powers M."/>
            <person name="Kralova S."/>
            <person name="Nguyen G.-S."/>
            <person name="Fawwal D."/>
            <person name="Degnes K."/>
            <person name="Klinkenberg G."/>
            <person name="Sletta H."/>
            <person name="Wentzel A."/>
            <person name="Liles M.R."/>
        </authorList>
    </citation>
    <scope>NUCLEOTIDE SEQUENCE</scope>
    <source>
        <strain evidence="3">DSM 41794</strain>
    </source>
</reference>
<sequence>MADAADTADTADTANAGQSTEAAAERHASWLELFFDLIAVAGVAQLAHLLHGAPELADVGLYALLFLAFWTAWMCFTMYGNTAGDQLRMRTMRIGMFGLAVMAAAVPGVRENHAPAFAIAYVATRLLAEHAWRRRGEIVVDWPVAQLSLGVMPWVASIWCDAPLRYWLWAAGLLIDLGVTFAYSSSSMLRRVDAVRDELEERIEARSQVQKEEEKEEKERSGQSGRHDRTGPTSGLRGPGEGRGGPGGPRPLPTAARSDQSHLSERLGLFVLIVLGESVAQAVEAASEVTWDFALYGVAIGAFFLLLSLWSLLLRFGAYGVPMLSADALPARLILPLHCFTAGALAALAASLGDAVSHSDDVLPKRALWLMCGSMTLVLAIALLAGVCSGRDGRWRAVAAVTLLFPPVVALVAGRAGDWGPAGVVWLLVLGVHILLTYERRSTRSRSDVDRNDVDRND</sequence>
<feature type="transmembrane region" description="Helical" evidence="2">
    <location>
        <begin position="139"/>
        <end position="160"/>
    </location>
</feature>
<dbReference type="AlphaFoldDB" id="A0A939F9R7"/>
<dbReference type="Pfam" id="PF06772">
    <property type="entry name" value="LtrA"/>
    <property type="match status" value="1"/>
</dbReference>
<accession>A0A939F9R7</accession>
<keyword evidence="2" id="KW-0472">Membrane</keyword>
<keyword evidence="4" id="KW-1185">Reference proteome</keyword>
<feature type="transmembrane region" description="Helical" evidence="2">
    <location>
        <begin position="33"/>
        <end position="53"/>
    </location>
</feature>
<gene>
    <name evidence="3" type="ORF">J0695_14870</name>
</gene>
<protein>
    <submittedName>
        <fullName evidence="3">Low temperature requirement protein A</fullName>
    </submittedName>
</protein>
<name>A0A939F9R7_9ACTN</name>
<feature type="compositionally biased region" description="Gly residues" evidence="1">
    <location>
        <begin position="237"/>
        <end position="247"/>
    </location>
</feature>
<feature type="transmembrane region" description="Helical" evidence="2">
    <location>
        <begin position="333"/>
        <end position="352"/>
    </location>
</feature>
<feature type="transmembrane region" description="Helical" evidence="2">
    <location>
        <begin position="59"/>
        <end position="79"/>
    </location>
</feature>
<keyword evidence="2" id="KW-1133">Transmembrane helix</keyword>
<keyword evidence="2" id="KW-0812">Transmembrane</keyword>
<evidence type="ECO:0000313" key="4">
    <source>
        <dbReference type="Proteomes" id="UP000664167"/>
    </source>
</evidence>
<evidence type="ECO:0000313" key="3">
    <source>
        <dbReference type="EMBL" id="MBO0513075.1"/>
    </source>
</evidence>